<dbReference type="InterPro" id="IPR001810">
    <property type="entry name" value="F-box_dom"/>
</dbReference>
<dbReference type="EMBL" id="KN838827">
    <property type="protein sequence ID" value="KIJ93744.1"/>
    <property type="molecule type" value="Genomic_DNA"/>
</dbReference>
<keyword evidence="3" id="KW-1185">Reference proteome</keyword>
<evidence type="ECO:0000259" key="1">
    <source>
        <dbReference type="Pfam" id="PF12937"/>
    </source>
</evidence>
<protein>
    <recommendedName>
        <fullName evidence="1">F-box domain-containing protein</fullName>
    </recommendedName>
</protein>
<dbReference type="Pfam" id="PF12937">
    <property type="entry name" value="F-box-like"/>
    <property type="match status" value="1"/>
</dbReference>
<reference evidence="3" key="2">
    <citation type="submission" date="2015-01" db="EMBL/GenBank/DDBJ databases">
        <title>Evolutionary Origins and Diversification of the Mycorrhizal Mutualists.</title>
        <authorList>
            <consortium name="DOE Joint Genome Institute"/>
            <consortium name="Mycorrhizal Genomics Consortium"/>
            <person name="Kohler A."/>
            <person name="Kuo A."/>
            <person name="Nagy L.G."/>
            <person name="Floudas D."/>
            <person name="Copeland A."/>
            <person name="Barry K.W."/>
            <person name="Cichocki N."/>
            <person name="Veneault-Fourrey C."/>
            <person name="LaButti K."/>
            <person name="Lindquist E.A."/>
            <person name="Lipzen A."/>
            <person name="Lundell T."/>
            <person name="Morin E."/>
            <person name="Murat C."/>
            <person name="Riley R."/>
            <person name="Ohm R."/>
            <person name="Sun H."/>
            <person name="Tunlid A."/>
            <person name="Henrissat B."/>
            <person name="Grigoriev I.V."/>
            <person name="Hibbett D.S."/>
            <person name="Martin F."/>
        </authorList>
    </citation>
    <scope>NUCLEOTIDE SEQUENCE [LARGE SCALE GENOMIC DNA]</scope>
    <source>
        <strain evidence="3">LaAM-08-1</strain>
    </source>
</reference>
<sequence length="487" mass="54577">MSSGRPQPNSEAHDMKVVSSRIDDLPPEILSLIFILVHQDLKTQKGAVFEGTRALSTTCKDWHQLASSIPELWSCIHIMVNDLEGMTHSHLSAITTFLKLSRDVPLSLMLESYGPRINPFDLNHTPKLITAAFHLLLDNFHRWRSITCKTNFKPPSIPEGSVAPYLEHVDIKFDSNDLQEAAYCRALVAAAPNLRSYVDNGSIYGRFCDSTDVPWAQLHKFHFSKSISAKKALFLLDRAKSLVKLCFVMLYSINFFKAEPPLFKSTSMIQSMLIASEFPREFQQLLSYLDTPNLDSLNLIFLVDSRSIRRFMGNLRWHCSISIFPFLSSASDSFRLSILGLYNVMVDESELKVGCLRILSPSLTDLSIQTDGVMFPLEMVTNNVLKSLTCNGLTQSEPLCPTLKNFTLKRCVGADDGVLSDMVQSRLSSQTVVNRPSYGTAVALTMLKRLNVVFTVHTHPADEKWLNKFYEIGLNGGAVQFAPTQVG</sequence>
<feature type="domain" description="F-box" evidence="1">
    <location>
        <begin position="22"/>
        <end position="78"/>
    </location>
</feature>
<dbReference type="HOGENOM" id="CLU_018544_12_4_1"/>
<reference evidence="2 3" key="1">
    <citation type="submission" date="2014-04" db="EMBL/GenBank/DDBJ databases">
        <authorList>
            <consortium name="DOE Joint Genome Institute"/>
            <person name="Kuo A."/>
            <person name="Kohler A."/>
            <person name="Nagy L.G."/>
            <person name="Floudas D."/>
            <person name="Copeland A."/>
            <person name="Barry K.W."/>
            <person name="Cichocki N."/>
            <person name="Veneault-Fourrey C."/>
            <person name="LaButti K."/>
            <person name="Lindquist E.A."/>
            <person name="Lipzen A."/>
            <person name="Lundell T."/>
            <person name="Morin E."/>
            <person name="Murat C."/>
            <person name="Sun H."/>
            <person name="Tunlid A."/>
            <person name="Henrissat B."/>
            <person name="Grigoriev I.V."/>
            <person name="Hibbett D.S."/>
            <person name="Martin F."/>
            <person name="Nordberg H.P."/>
            <person name="Cantor M.N."/>
            <person name="Hua S.X."/>
        </authorList>
    </citation>
    <scope>NUCLEOTIDE SEQUENCE [LARGE SCALE GENOMIC DNA]</scope>
    <source>
        <strain evidence="2 3">LaAM-08-1</strain>
    </source>
</reference>
<proteinExistence type="predicted"/>
<dbReference type="OrthoDB" id="2919606at2759"/>
<dbReference type="AlphaFoldDB" id="A0A0C9WIY3"/>
<gene>
    <name evidence="2" type="ORF">K443DRAFT_643796</name>
</gene>
<evidence type="ECO:0000313" key="3">
    <source>
        <dbReference type="Proteomes" id="UP000054477"/>
    </source>
</evidence>
<name>A0A0C9WIY3_9AGAR</name>
<dbReference type="Proteomes" id="UP000054477">
    <property type="component" value="Unassembled WGS sequence"/>
</dbReference>
<accession>A0A0C9WIY3</accession>
<evidence type="ECO:0000313" key="2">
    <source>
        <dbReference type="EMBL" id="KIJ93744.1"/>
    </source>
</evidence>
<organism evidence="2 3">
    <name type="scientific">Laccaria amethystina LaAM-08-1</name>
    <dbReference type="NCBI Taxonomy" id="1095629"/>
    <lineage>
        <taxon>Eukaryota</taxon>
        <taxon>Fungi</taxon>
        <taxon>Dikarya</taxon>
        <taxon>Basidiomycota</taxon>
        <taxon>Agaricomycotina</taxon>
        <taxon>Agaricomycetes</taxon>
        <taxon>Agaricomycetidae</taxon>
        <taxon>Agaricales</taxon>
        <taxon>Agaricineae</taxon>
        <taxon>Hydnangiaceae</taxon>
        <taxon>Laccaria</taxon>
    </lineage>
</organism>